<evidence type="ECO:0000256" key="5">
    <source>
        <dbReference type="ARBA" id="ARBA00023157"/>
    </source>
</evidence>
<comment type="caution">
    <text evidence="8">The sequence shown here is derived from an EMBL/GenBank/DDBJ whole genome shotgun (WGS) entry which is preliminary data.</text>
</comment>
<dbReference type="SUPFAM" id="SSF49785">
    <property type="entry name" value="Galactose-binding domain-like"/>
    <property type="match status" value="1"/>
</dbReference>
<evidence type="ECO:0000256" key="6">
    <source>
        <dbReference type="SAM" id="Phobius"/>
    </source>
</evidence>
<dbReference type="GO" id="GO:0050982">
    <property type="term" value="P:detection of mechanical stimulus"/>
    <property type="evidence" value="ECO:0007669"/>
    <property type="project" value="TreeGrafter"/>
</dbReference>
<evidence type="ECO:0000313" key="8">
    <source>
        <dbReference type="EMBL" id="KAK2553777.1"/>
    </source>
</evidence>
<protein>
    <submittedName>
        <fullName evidence="8">Polycystic kidney disease protein 1-like 3</fullName>
    </submittedName>
</protein>
<feature type="transmembrane region" description="Helical" evidence="6">
    <location>
        <begin position="962"/>
        <end position="981"/>
    </location>
</feature>
<dbReference type="SMART" id="SM00303">
    <property type="entry name" value="GPS"/>
    <property type="match status" value="1"/>
</dbReference>
<dbReference type="InterPro" id="IPR046338">
    <property type="entry name" value="GAIN_dom_sf"/>
</dbReference>
<reference evidence="8" key="1">
    <citation type="journal article" date="2023" name="G3 (Bethesda)">
        <title>Whole genome assembly and annotation of the endangered Caribbean coral Acropora cervicornis.</title>
        <authorList>
            <person name="Selwyn J.D."/>
            <person name="Vollmer S.V."/>
        </authorList>
    </citation>
    <scope>NUCLEOTIDE SEQUENCE</scope>
    <source>
        <strain evidence="8">K2</strain>
    </source>
</reference>
<evidence type="ECO:0000256" key="4">
    <source>
        <dbReference type="ARBA" id="ARBA00023136"/>
    </source>
</evidence>
<comment type="subcellular location">
    <subcellularLocation>
        <location evidence="1">Membrane</location>
    </subcellularLocation>
</comment>
<dbReference type="Pfam" id="PF01825">
    <property type="entry name" value="GPS"/>
    <property type="match status" value="1"/>
</dbReference>
<keyword evidence="2 6" id="KW-0812">Transmembrane</keyword>
<dbReference type="PANTHER" id="PTHR10877">
    <property type="entry name" value="POLYCYSTIN FAMILY MEMBER"/>
    <property type="match status" value="1"/>
</dbReference>
<dbReference type="Gene3D" id="2.60.120.260">
    <property type="entry name" value="Galactose-binding domain-like"/>
    <property type="match status" value="1"/>
</dbReference>
<dbReference type="InterPro" id="IPR057244">
    <property type="entry name" value="GAIN_B"/>
</dbReference>
<gene>
    <name evidence="8" type="ORF">P5673_024755</name>
</gene>
<accession>A0AAD9Q2Y0</accession>
<sequence length="1006" mass="113519">MSKLKSSFYDVYDYTVPSVCYCGTLNPKYCFKSLGMESGQITDGNIFSSIGSFSNSTNTFGAHRARLRSSSAFRADPLAINENSSNFIGVELNQEMIVTGISTQGFKGEWVTKFKLMALIKNRDIPFPLQTSEVIVFPTQWHKNIAVRLELYGCKPGKHGIYCMTEPSLFYGNEIFTTDFSKYMLENKRILFSNVWLTVLDEIFRLSYMDREDYGTKLLEEKVLSGINTYLEDIPGFLSAELDKFSPPFLEKDIQQSGTTAEITVYAIESSTTLILTELQKSLEKQEEGPLFGTVILQVKHPAMRNCQPTEVSILLGKDPWNAKVVILNAEYQSFTVVANLLKGCEATDKIIYNWEIAYVDKKSGVFISTFLLGSGTRNNELSLHEAGIRSPGLKYIRCVVRSINNMDAYIYDFGFIEMISMLPLQCAINPSQGKAILDQFTLRCSGAMYNDTEANGCTVSLDVGGKHLIIARRQCIDFGKIRLPPGNPVENYTILLNIEADFLAFRSMFRQVSVKVNTLEKSELSTAITVLHDVTNSRKFKESANIMWNLKNIAEEIQLTGPAMKVVKGNMTLAIGKLELINIQQLVQISECVEFNNAIKEETTQDIQEISLQFLEKAVNFLHVQKSEEIFNVSRETETLLKGAALIVSSGSQDAMPSSGPSKDSNKERAKVIRFQKNPYTWMEGVITSNLSVIDVSLWRRGGKKLKIANLSSPIRLAFSKEHVDFRNTTEAGFFLKMGEMHYHSIYIPSNKATVIVRIKPTKNITLLVYISKGSRPTRQQNDFHLTLPKSILESSSNATRRVNYSFSTRDPYEFDFPIYPTGPIGLHFIGIEIKVDSSNIIGTNKSVENRATDNESCVIERPPPTTTSLIRKIEPHMFDPKTDVNYTFYISMGSCAFWDTFKDEWSTRGCQLSRESTETKVTCLSNHLTSFAAQFFVAPNKIHLLDIFSEIVPLPPENRFVLGVICVIFAFYLVGLWFTRAADQKDKRKVRCFNSLFLFGFDLI</sequence>
<dbReference type="InterPro" id="IPR051223">
    <property type="entry name" value="Polycystin"/>
</dbReference>
<dbReference type="GO" id="GO:0005262">
    <property type="term" value="F:calcium channel activity"/>
    <property type="evidence" value="ECO:0007669"/>
    <property type="project" value="TreeGrafter"/>
</dbReference>
<dbReference type="PROSITE" id="PS50221">
    <property type="entry name" value="GAIN_B"/>
    <property type="match status" value="1"/>
</dbReference>
<evidence type="ECO:0000256" key="3">
    <source>
        <dbReference type="ARBA" id="ARBA00022989"/>
    </source>
</evidence>
<dbReference type="GO" id="GO:0016020">
    <property type="term" value="C:membrane"/>
    <property type="evidence" value="ECO:0007669"/>
    <property type="project" value="UniProtKB-SubCell"/>
</dbReference>
<reference evidence="8" key="2">
    <citation type="journal article" date="2023" name="Science">
        <title>Genomic signatures of disease resistance in endangered staghorn corals.</title>
        <authorList>
            <person name="Vollmer S.V."/>
            <person name="Selwyn J.D."/>
            <person name="Despard B.A."/>
            <person name="Roesel C.L."/>
        </authorList>
    </citation>
    <scope>NUCLEOTIDE SEQUENCE</scope>
    <source>
        <strain evidence="8">K2</strain>
    </source>
</reference>
<feature type="domain" description="GAIN-B" evidence="7">
    <location>
        <begin position="785"/>
        <end position="945"/>
    </location>
</feature>
<dbReference type="InterPro" id="IPR000203">
    <property type="entry name" value="GPS"/>
</dbReference>
<dbReference type="AlphaFoldDB" id="A0AAD9Q2Y0"/>
<keyword evidence="9" id="KW-1185">Reference proteome</keyword>
<evidence type="ECO:0000313" key="9">
    <source>
        <dbReference type="Proteomes" id="UP001249851"/>
    </source>
</evidence>
<dbReference type="Gene3D" id="2.60.220.50">
    <property type="match status" value="1"/>
</dbReference>
<keyword evidence="4 6" id="KW-0472">Membrane</keyword>
<proteinExistence type="predicted"/>
<evidence type="ECO:0000256" key="1">
    <source>
        <dbReference type="ARBA" id="ARBA00004370"/>
    </source>
</evidence>
<dbReference type="EMBL" id="JARQWQ010000074">
    <property type="protein sequence ID" value="KAK2553777.1"/>
    <property type="molecule type" value="Genomic_DNA"/>
</dbReference>
<evidence type="ECO:0000259" key="7">
    <source>
        <dbReference type="PROSITE" id="PS50221"/>
    </source>
</evidence>
<keyword evidence="5" id="KW-1015">Disulfide bond</keyword>
<organism evidence="8 9">
    <name type="scientific">Acropora cervicornis</name>
    <name type="common">Staghorn coral</name>
    <dbReference type="NCBI Taxonomy" id="6130"/>
    <lineage>
        <taxon>Eukaryota</taxon>
        <taxon>Metazoa</taxon>
        <taxon>Cnidaria</taxon>
        <taxon>Anthozoa</taxon>
        <taxon>Hexacorallia</taxon>
        <taxon>Scleractinia</taxon>
        <taxon>Astrocoeniina</taxon>
        <taxon>Acroporidae</taxon>
        <taxon>Acropora</taxon>
    </lineage>
</organism>
<dbReference type="InterPro" id="IPR008979">
    <property type="entry name" value="Galactose-bd-like_sf"/>
</dbReference>
<keyword evidence="3 6" id="KW-1133">Transmembrane helix</keyword>
<evidence type="ECO:0000256" key="2">
    <source>
        <dbReference type="ARBA" id="ARBA00022692"/>
    </source>
</evidence>
<name>A0AAD9Q2Y0_ACRCE</name>
<dbReference type="PANTHER" id="PTHR10877:SF150">
    <property type="entry name" value="REJ DOMAIN-CONTAINING PROTEIN"/>
    <property type="match status" value="1"/>
</dbReference>
<dbReference type="Proteomes" id="UP001249851">
    <property type="component" value="Unassembled WGS sequence"/>
</dbReference>